<evidence type="ECO:0000313" key="1">
    <source>
        <dbReference type="EMBL" id="KAJ1215502.1"/>
    </source>
</evidence>
<accession>A0AAV7WRF2</accession>
<dbReference type="AlphaFoldDB" id="A0AAV7WRF2"/>
<comment type="caution">
    <text evidence="1">The sequence shown here is derived from an EMBL/GenBank/DDBJ whole genome shotgun (WGS) entry which is preliminary data.</text>
</comment>
<evidence type="ECO:0000313" key="2">
    <source>
        <dbReference type="Proteomes" id="UP001066276"/>
    </source>
</evidence>
<dbReference type="EMBL" id="JANPWB010000001">
    <property type="protein sequence ID" value="KAJ1215502.1"/>
    <property type="molecule type" value="Genomic_DNA"/>
</dbReference>
<name>A0AAV7WRF2_PLEWA</name>
<protein>
    <submittedName>
        <fullName evidence="1">Uncharacterized protein</fullName>
    </submittedName>
</protein>
<reference evidence="1" key="1">
    <citation type="journal article" date="2022" name="bioRxiv">
        <title>Sequencing and chromosome-scale assembly of the giantPleurodeles waltlgenome.</title>
        <authorList>
            <person name="Brown T."/>
            <person name="Elewa A."/>
            <person name="Iarovenko S."/>
            <person name="Subramanian E."/>
            <person name="Araus A.J."/>
            <person name="Petzold A."/>
            <person name="Susuki M."/>
            <person name="Suzuki K.-i.T."/>
            <person name="Hayashi T."/>
            <person name="Toyoda A."/>
            <person name="Oliveira C."/>
            <person name="Osipova E."/>
            <person name="Leigh N.D."/>
            <person name="Simon A."/>
            <person name="Yun M.H."/>
        </authorList>
    </citation>
    <scope>NUCLEOTIDE SEQUENCE</scope>
    <source>
        <strain evidence="1">20211129_DDA</strain>
        <tissue evidence="1">Liver</tissue>
    </source>
</reference>
<proteinExistence type="predicted"/>
<sequence>MRKELPAELPAPVEKRGCVRFTSAPRRWRYKHPTPALSLPAGSALLCGLRRWACSVSGALESSHTCRSIQKSILALQVTLKADTEPLKGAENVTVMKTASDNLTYQRGNIILNIGAS</sequence>
<dbReference type="Proteomes" id="UP001066276">
    <property type="component" value="Chromosome 1_1"/>
</dbReference>
<keyword evidence="2" id="KW-1185">Reference proteome</keyword>
<organism evidence="1 2">
    <name type="scientific">Pleurodeles waltl</name>
    <name type="common">Iberian ribbed newt</name>
    <dbReference type="NCBI Taxonomy" id="8319"/>
    <lineage>
        <taxon>Eukaryota</taxon>
        <taxon>Metazoa</taxon>
        <taxon>Chordata</taxon>
        <taxon>Craniata</taxon>
        <taxon>Vertebrata</taxon>
        <taxon>Euteleostomi</taxon>
        <taxon>Amphibia</taxon>
        <taxon>Batrachia</taxon>
        <taxon>Caudata</taxon>
        <taxon>Salamandroidea</taxon>
        <taxon>Salamandridae</taxon>
        <taxon>Pleurodelinae</taxon>
        <taxon>Pleurodeles</taxon>
    </lineage>
</organism>
<gene>
    <name evidence="1" type="ORF">NDU88_003110</name>
</gene>